<gene>
    <name evidence="10" type="ORF">C7459_101353</name>
</gene>
<name>A0A316DGX2_9BACL</name>
<feature type="domain" description="Methyl-accepting transducer" evidence="8">
    <location>
        <begin position="381"/>
        <end position="652"/>
    </location>
</feature>
<evidence type="ECO:0000256" key="2">
    <source>
        <dbReference type="ARBA" id="ARBA00022475"/>
    </source>
</evidence>
<feature type="domain" description="HAMP" evidence="9">
    <location>
        <begin position="308"/>
        <end position="362"/>
    </location>
</feature>
<organism evidence="10 11">
    <name type="scientific">Tumebacillus permanentifrigoris</name>
    <dbReference type="NCBI Taxonomy" id="378543"/>
    <lineage>
        <taxon>Bacteria</taxon>
        <taxon>Bacillati</taxon>
        <taxon>Bacillota</taxon>
        <taxon>Bacilli</taxon>
        <taxon>Bacillales</taxon>
        <taxon>Alicyclobacillaceae</taxon>
        <taxon>Tumebacillus</taxon>
    </lineage>
</organism>
<comment type="similarity">
    <text evidence="5">Belongs to the methyl-accepting chemotaxis (MCP) protein family.</text>
</comment>
<dbReference type="RefSeq" id="WP_109685620.1">
    <property type="nucleotide sequence ID" value="NZ_QGGL01000001.1"/>
</dbReference>
<evidence type="ECO:0000256" key="5">
    <source>
        <dbReference type="ARBA" id="ARBA00029447"/>
    </source>
</evidence>
<keyword evidence="11" id="KW-1185">Reference proteome</keyword>
<dbReference type="InterPro" id="IPR004089">
    <property type="entry name" value="MCPsignal_dom"/>
</dbReference>
<keyword evidence="2" id="KW-1003">Cell membrane</keyword>
<dbReference type="PANTHER" id="PTHR32089">
    <property type="entry name" value="METHYL-ACCEPTING CHEMOTAXIS PROTEIN MCPB"/>
    <property type="match status" value="1"/>
</dbReference>
<reference evidence="10 11" key="1">
    <citation type="submission" date="2018-05" db="EMBL/GenBank/DDBJ databases">
        <title>Genomic Encyclopedia of Type Strains, Phase IV (KMG-IV): sequencing the most valuable type-strain genomes for metagenomic binning, comparative biology and taxonomic classification.</title>
        <authorList>
            <person name="Goeker M."/>
        </authorList>
    </citation>
    <scope>NUCLEOTIDE SEQUENCE [LARGE SCALE GENOMIC DNA]</scope>
    <source>
        <strain evidence="10 11">DSM 18773</strain>
    </source>
</reference>
<dbReference type="Pfam" id="PF00672">
    <property type="entry name" value="HAMP"/>
    <property type="match status" value="1"/>
</dbReference>
<dbReference type="PROSITE" id="PS50885">
    <property type="entry name" value="HAMP"/>
    <property type="match status" value="1"/>
</dbReference>
<dbReference type="OrthoDB" id="369835at2"/>
<dbReference type="EMBL" id="QGGL01000001">
    <property type="protein sequence ID" value="PWK16489.1"/>
    <property type="molecule type" value="Genomic_DNA"/>
</dbReference>
<evidence type="ECO:0000313" key="11">
    <source>
        <dbReference type="Proteomes" id="UP000245634"/>
    </source>
</evidence>
<evidence type="ECO:0000256" key="7">
    <source>
        <dbReference type="SAM" id="Phobius"/>
    </source>
</evidence>
<keyword evidence="7" id="KW-1133">Transmembrane helix</keyword>
<evidence type="ECO:0000256" key="3">
    <source>
        <dbReference type="ARBA" id="ARBA00023136"/>
    </source>
</evidence>
<comment type="subcellular location">
    <subcellularLocation>
        <location evidence="1">Cell membrane</location>
    </subcellularLocation>
</comment>
<keyword evidence="7" id="KW-0812">Transmembrane</keyword>
<dbReference type="PROSITE" id="PS51257">
    <property type="entry name" value="PROKAR_LIPOPROTEIN"/>
    <property type="match status" value="1"/>
</dbReference>
<evidence type="ECO:0000259" key="8">
    <source>
        <dbReference type="PROSITE" id="PS50111"/>
    </source>
</evidence>
<dbReference type="SMART" id="SM00304">
    <property type="entry name" value="HAMP"/>
    <property type="match status" value="1"/>
</dbReference>
<dbReference type="PROSITE" id="PS50111">
    <property type="entry name" value="CHEMOTAXIS_TRANSDUC_2"/>
    <property type="match status" value="1"/>
</dbReference>
<dbReference type="Proteomes" id="UP000245634">
    <property type="component" value="Unassembled WGS sequence"/>
</dbReference>
<dbReference type="SMART" id="SM00283">
    <property type="entry name" value="MA"/>
    <property type="match status" value="1"/>
</dbReference>
<feature type="transmembrane region" description="Helical" evidence="7">
    <location>
        <begin position="12"/>
        <end position="30"/>
    </location>
</feature>
<keyword evidence="3 7" id="KW-0472">Membrane</keyword>
<dbReference type="SUPFAM" id="SSF58104">
    <property type="entry name" value="Methyl-accepting chemotaxis protein (MCP) signaling domain"/>
    <property type="match status" value="1"/>
</dbReference>
<dbReference type="AlphaFoldDB" id="A0A316DGX2"/>
<comment type="caution">
    <text evidence="10">The sequence shown here is derived from an EMBL/GenBank/DDBJ whole genome shotgun (WGS) entry which is preliminary data.</text>
</comment>
<dbReference type="PANTHER" id="PTHR32089:SF112">
    <property type="entry name" value="LYSOZYME-LIKE PROTEIN-RELATED"/>
    <property type="match status" value="1"/>
</dbReference>
<evidence type="ECO:0000256" key="6">
    <source>
        <dbReference type="PROSITE-ProRule" id="PRU00284"/>
    </source>
</evidence>
<dbReference type="GO" id="GO:0007165">
    <property type="term" value="P:signal transduction"/>
    <property type="evidence" value="ECO:0007669"/>
    <property type="project" value="UniProtKB-KW"/>
</dbReference>
<protein>
    <submittedName>
        <fullName evidence="10">Methyl-accepting chemotaxis protein</fullName>
    </submittedName>
</protein>
<dbReference type="GO" id="GO:0005886">
    <property type="term" value="C:plasma membrane"/>
    <property type="evidence" value="ECO:0007669"/>
    <property type="project" value="UniProtKB-SubCell"/>
</dbReference>
<dbReference type="InterPro" id="IPR003660">
    <property type="entry name" value="HAMP_dom"/>
</dbReference>
<proteinExistence type="inferred from homology"/>
<dbReference type="CDD" id="cd06225">
    <property type="entry name" value="HAMP"/>
    <property type="match status" value="1"/>
</dbReference>
<dbReference type="Pfam" id="PF00015">
    <property type="entry name" value="MCPsignal"/>
    <property type="match status" value="1"/>
</dbReference>
<evidence type="ECO:0000313" key="10">
    <source>
        <dbReference type="EMBL" id="PWK16489.1"/>
    </source>
</evidence>
<dbReference type="Gene3D" id="1.10.287.950">
    <property type="entry name" value="Methyl-accepting chemotaxis protein"/>
    <property type="match status" value="1"/>
</dbReference>
<accession>A0A316DGX2</accession>
<feature type="transmembrane region" description="Helical" evidence="7">
    <location>
        <begin position="287"/>
        <end position="311"/>
    </location>
</feature>
<sequence>MGKLSIKWKLILPSLLVMTLVVACIAFLIYKETEKSLERQGLALTETVRMGMENAIVARATTEQVLEKEMIGQASMLSLLAAKGTTYEELAALSKRSGIDEFWITDEKGYTKLTNMAPKVDFNFGADANSQAYAFMDLVTQKRDVVTQPAQVRTLDNKMFKFVGVTGWNKPGIVQIGRDGKQLAELENKVGAKPLIAQMKTHLSDEVLLAAVLEQDGKAMVATDDKFKALPLDLKASYQAAIQSKQTVTLGGDLNGTPVTYYFTALTNGQGMVLALSTEILTKLRNITIIAAGVGILIITVVTMLVMAAMFKRLKELQDSLQSISRGDGDLTSRLPITTQDEFGQLAMAANQMLERLQETISDVGRAVEGFHGASAQLRATTQGVRDASHQIAEDAQIVSHEAQESDRELASMGTQIDTIAHKVDDIAASAEVTAGTTKRAEELVEEGRQTISSAQQKLEVVKLNTLSNNQVIDQLATKSDQVEGILGIISQIATQTNLLALNAAIEAARAGELGRGFAVVADEVRKLAEHAMNSTNDITVIVEDIKQEIQHIVKNRDKNNRDFEVGMEAFDTVQRVFDDITIASQEMVNHVGAITNDNQDLASQWEHIVSGTQRVQEASRRTVGNSENIAAVVEEQTAAFDEIATSAEVLAETAERLKGSIAGYRV</sequence>
<dbReference type="Gene3D" id="6.10.340.10">
    <property type="match status" value="1"/>
</dbReference>
<keyword evidence="4 6" id="KW-0807">Transducer</keyword>
<evidence type="ECO:0000259" key="9">
    <source>
        <dbReference type="PROSITE" id="PS50885"/>
    </source>
</evidence>
<evidence type="ECO:0000256" key="1">
    <source>
        <dbReference type="ARBA" id="ARBA00004236"/>
    </source>
</evidence>
<evidence type="ECO:0000256" key="4">
    <source>
        <dbReference type="ARBA" id="ARBA00023224"/>
    </source>
</evidence>